<evidence type="ECO:0000256" key="1">
    <source>
        <dbReference type="ARBA" id="ARBA00004127"/>
    </source>
</evidence>
<dbReference type="InterPro" id="IPR013083">
    <property type="entry name" value="Znf_RING/FYVE/PHD"/>
</dbReference>
<dbReference type="PROSITE" id="PS51292">
    <property type="entry name" value="ZF_RING_CH"/>
    <property type="match status" value="1"/>
</dbReference>
<dbReference type="FunFam" id="3.30.40.10:FF:000912">
    <property type="entry name" value="RING-variant_domain_containing_protein_-_putative"/>
    <property type="match status" value="1"/>
</dbReference>
<keyword evidence="9" id="KW-0472">Membrane</keyword>
<feature type="transmembrane region" description="Helical" evidence="9">
    <location>
        <begin position="758"/>
        <end position="781"/>
    </location>
</feature>
<keyword evidence="10" id="KW-0732">Signal</keyword>
<evidence type="ECO:0000256" key="4">
    <source>
        <dbReference type="ARBA" id="ARBA00022723"/>
    </source>
</evidence>
<dbReference type="GO" id="GO:0002376">
    <property type="term" value="P:immune system process"/>
    <property type="evidence" value="ECO:0007669"/>
    <property type="project" value="UniProtKB-KW"/>
</dbReference>
<dbReference type="EMBL" id="CZPT02001215">
    <property type="protein sequence ID" value="SCU69457.1"/>
    <property type="molecule type" value="Genomic_DNA"/>
</dbReference>
<evidence type="ECO:0000256" key="2">
    <source>
        <dbReference type="ARBA" id="ARBA00004177"/>
    </source>
</evidence>
<feature type="domain" description="RING-CH-type" evidence="11">
    <location>
        <begin position="578"/>
        <end position="644"/>
    </location>
</feature>
<dbReference type="SUPFAM" id="SSF57850">
    <property type="entry name" value="RING/U-box"/>
    <property type="match status" value="1"/>
</dbReference>
<comment type="subcellular location">
    <subcellularLocation>
        <location evidence="1">Endomembrane system</location>
        <topology evidence="1">Multi-pass membrane protein</topology>
    </subcellularLocation>
    <subcellularLocation>
        <location evidence="2">Endosome</location>
    </subcellularLocation>
    <subcellularLocation>
        <location evidence="3">Lysosome membrane</location>
    </subcellularLocation>
</comment>
<protein>
    <submittedName>
        <fullName evidence="12">RING-variant domain containing protein, putative</fullName>
    </submittedName>
</protein>
<gene>
    <name evidence="12" type="ORF">TEOVI_000102300</name>
</gene>
<feature type="compositionally biased region" description="Polar residues" evidence="8">
    <location>
        <begin position="841"/>
        <end position="851"/>
    </location>
</feature>
<dbReference type="Proteomes" id="UP000195570">
    <property type="component" value="Unassembled WGS sequence"/>
</dbReference>
<feature type="signal peptide" evidence="10">
    <location>
        <begin position="1"/>
        <end position="26"/>
    </location>
</feature>
<dbReference type="Gene3D" id="3.30.40.10">
    <property type="entry name" value="Zinc/RING finger domain, C3HC4 (zinc finger)"/>
    <property type="match status" value="1"/>
</dbReference>
<feature type="region of interest" description="Disordered" evidence="8">
    <location>
        <begin position="487"/>
        <end position="516"/>
    </location>
</feature>
<dbReference type="CDD" id="cd16495">
    <property type="entry name" value="RING_CH-C4HC3_MARCH"/>
    <property type="match status" value="1"/>
</dbReference>
<reference evidence="12" key="1">
    <citation type="submission" date="2016-09" db="EMBL/GenBank/DDBJ databases">
        <authorList>
            <person name="Hebert L."/>
            <person name="Moumen B."/>
        </authorList>
    </citation>
    <scope>NUCLEOTIDE SEQUENCE [LARGE SCALE GENOMIC DNA]</scope>
    <source>
        <strain evidence="12">OVI</strain>
    </source>
</reference>
<dbReference type="GO" id="GO:0005768">
    <property type="term" value="C:endosome"/>
    <property type="evidence" value="ECO:0007669"/>
    <property type="project" value="UniProtKB-SubCell"/>
</dbReference>
<evidence type="ECO:0000256" key="10">
    <source>
        <dbReference type="SAM" id="SignalP"/>
    </source>
</evidence>
<keyword evidence="7" id="KW-0391">Immunity</keyword>
<keyword evidence="4" id="KW-0479">Metal-binding</keyword>
<feature type="chain" id="PRO_5009235361" evidence="10">
    <location>
        <begin position="27"/>
        <end position="860"/>
    </location>
</feature>
<keyword evidence="9" id="KW-0812">Transmembrane</keyword>
<feature type="transmembrane region" description="Helical" evidence="9">
    <location>
        <begin position="801"/>
        <end position="820"/>
    </location>
</feature>
<feature type="transmembrane region" description="Helical" evidence="9">
    <location>
        <begin position="706"/>
        <end position="731"/>
    </location>
</feature>
<feature type="transmembrane region" description="Helical" evidence="9">
    <location>
        <begin position="657"/>
        <end position="677"/>
    </location>
</feature>
<evidence type="ECO:0000313" key="12">
    <source>
        <dbReference type="EMBL" id="SCU69457.1"/>
    </source>
</evidence>
<name>A0A1G4IBK6_TRYEQ</name>
<dbReference type="RefSeq" id="XP_067080432.1">
    <property type="nucleotide sequence ID" value="XM_067224331.1"/>
</dbReference>
<dbReference type="GO" id="GO:0008270">
    <property type="term" value="F:zinc ion binding"/>
    <property type="evidence" value="ECO:0007669"/>
    <property type="project" value="UniProtKB-KW"/>
</dbReference>
<dbReference type="InterPro" id="IPR011016">
    <property type="entry name" value="Znf_RING-CH"/>
</dbReference>
<feature type="region of interest" description="Disordered" evidence="8">
    <location>
        <begin position="203"/>
        <end position="230"/>
    </location>
</feature>
<feature type="region of interest" description="Disordered" evidence="8">
    <location>
        <begin position="64"/>
        <end position="85"/>
    </location>
</feature>
<feature type="compositionally biased region" description="Low complexity" evidence="8">
    <location>
        <begin position="404"/>
        <end position="414"/>
    </location>
</feature>
<evidence type="ECO:0000313" key="13">
    <source>
        <dbReference type="Proteomes" id="UP000195570"/>
    </source>
</evidence>
<evidence type="ECO:0000256" key="3">
    <source>
        <dbReference type="ARBA" id="ARBA00004656"/>
    </source>
</evidence>
<feature type="region of interest" description="Disordered" evidence="8">
    <location>
        <begin position="831"/>
        <end position="860"/>
    </location>
</feature>
<evidence type="ECO:0000256" key="7">
    <source>
        <dbReference type="ARBA" id="ARBA00022859"/>
    </source>
</evidence>
<feature type="transmembrane region" description="Helical" evidence="9">
    <location>
        <begin position="345"/>
        <end position="368"/>
    </location>
</feature>
<proteinExistence type="predicted"/>
<evidence type="ECO:0000256" key="8">
    <source>
        <dbReference type="SAM" id="MobiDB-lite"/>
    </source>
</evidence>
<dbReference type="GeneID" id="92374963"/>
<dbReference type="Pfam" id="PF12906">
    <property type="entry name" value="RINGv"/>
    <property type="match status" value="1"/>
</dbReference>
<evidence type="ECO:0000256" key="5">
    <source>
        <dbReference type="ARBA" id="ARBA00022771"/>
    </source>
</evidence>
<accession>A0A1G4IBK6</accession>
<keyword evidence="5" id="KW-0863">Zinc-finger</keyword>
<keyword evidence="9" id="KW-1133">Transmembrane helix</keyword>
<evidence type="ECO:0000256" key="6">
    <source>
        <dbReference type="ARBA" id="ARBA00022833"/>
    </source>
</evidence>
<feature type="region of interest" description="Disordered" evidence="8">
    <location>
        <begin position="395"/>
        <end position="452"/>
    </location>
</feature>
<evidence type="ECO:0000259" key="11">
    <source>
        <dbReference type="PROSITE" id="PS51292"/>
    </source>
</evidence>
<dbReference type="GO" id="GO:0005765">
    <property type="term" value="C:lysosomal membrane"/>
    <property type="evidence" value="ECO:0007669"/>
    <property type="project" value="UniProtKB-SubCell"/>
</dbReference>
<sequence length="860" mass="95395">MIPNRSMCLLGICSVLIVSLLSSAGGQERKHQHTVKGKFQKPKGWKRLFGVLSHVTPLAVSTHKAAARNEGGGGTGETGTSHEKAGNYRPILDLLTVKTASVSDVAKTNNEGRGNFQGNEVRSQMSMNGSSQPQGGYVVHVSPNTMSYLEFESSTRSEVKVVTQLLSHRYDANIPSDNCIGYFVSVEIRAKKDVNLTALTERVAHPATNGKEGNGGGNPGDGSGTEEEHEQKGGWKAFWNAIVTMLDTSNFCELLPMVMLRVEPEPEPQPYVVLLNAQLGVSGSYYRAGKDCQVKVYITQTPKEKERLMQNVFALGVPLFILLITAPITFMYAHVLKDYLADIDVVLWLVYPAVALRNTLVRFFAYLYQLVQGTRARRQEEQRQRQLEEQHRRIMEQTTFTPTGMDMNDGNNGDVDTNLYPQSQHLGSRSPLEEEGGRGNPSEQEFREASSGTTAVRMEFIPPHAPKGGLRADDVVILEDMVDMDLDDNEDNTRSNLKRPLIASPKKAPKPFGDARDEYAGSTAAAASLSRNAVNNGSNCSNNNNYSIYSETEVEQRNAAPSVPAVSCSEQTKAVGDEEDEGERICRICRDDESEEPVISACECIGSVRWIHASCLDKWRIESTKRNIRNVDRCEICKKPFRVPISRRALVVKNLKGVGSGLLLVLSSVFAFVAVTAGQRVTFGEMTCRAPWHAVSYGTMFEFDGVILTVFLQFMLTMLAAFAFSAVYANFHTDPETLAYLMAFQTLPPFWTRRNTCIIVLIFVGGVLQALALGFLVKLFIYRTSSIVWSWEASPCTGAVLFLGYATFGTSLSTVIHDWLRRRQQRRAEGQALDVEEEMEGSQQQVVVNEMQNREQQRLP</sequence>
<dbReference type="SMART" id="SM00744">
    <property type="entry name" value="RINGv"/>
    <property type="match status" value="1"/>
</dbReference>
<keyword evidence="13" id="KW-1185">Reference proteome</keyword>
<keyword evidence="6" id="KW-0862">Zinc</keyword>
<dbReference type="AlphaFoldDB" id="A0A1G4IBK6"/>
<feature type="transmembrane region" description="Helical" evidence="9">
    <location>
        <begin position="308"/>
        <end position="333"/>
    </location>
</feature>
<dbReference type="VEuPathDB" id="TriTrypDB:TEOVI_000102300"/>
<comment type="caution">
    <text evidence="12">The sequence shown here is derived from an EMBL/GenBank/DDBJ whole genome shotgun (WGS) entry which is preliminary data.</text>
</comment>
<organism evidence="12 13">
    <name type="scientific">Trypanosoma equiperdum</name>
    <dbReference type="NCBI Taxonomy" id="5694"/>
    <lineage>
        <taxon>Eukaryota</taxon>
        <taxon>Discoba</taxon>
        <taxon>Euglenozoa</taxon>
        <taxon>Kinetoplastea</taxon>
        <taxon>Metakinetoplastina</taxon>
        <taxon>Trypanosomatida</taxon>
        <taxon>Trypanosomatidae</taxon>
        <taxon>Trypanosoma</taxon>
    </lineage>
</organism>
<feature type="compositionally biased region" description="Gly residues" evidence="8">
    <location>
        <begin position="212"/>
        <end position="223"/>
    </location>
</feature>
<evidence type="ECO:0000256" key="9">
    <source>
        <dbReference type="SAM" id="Phobius"/>
    </source>
</evidence>
<dbReference type="PANTHER" id="PTHR45981">
    <property type="entry name" value="LD02310P"/>
    <property type="match status" value="1"/>
</dbReference>